<feature type="region of interest" description="Disordered" evidence="6">
    <location>
        <begin position="480"/>
        <end position="500"/>
    </location>
</feature>
<evidence type="ECO:0000256" key="3">
    <source>
        <dbReference type="ARBA" id="ARBA00022490"/>
    </source>
</evidence>
<dbReference type="PROSITE" id="PS50826">
    <property type="entry name" value="RUN"/>
    <property type="match status" value="1"/>
</dbReference>
<dbReference type="FunFam" id="2.30.29.230:FF:000001">
    <property type="entry name" value="Small G protein signaling modulator 2"/>
    <property type="match status" value="1"/>
</dbReference>
<evidence type="ECO:0000256" key="4">
    <source>
        <dbReference type="ARBA" id="ARBA00034124"/>
    </source>
</evidence>
<dbReference type="FunFam" id="1.10.8.270:FF:000006">
    <property type="entry name" value="Small G protein signaling modulator 2"/>
    <property type="match status" value="1"/>
</dbReference>
<keyword evidence="5" id="KW-0175">Coiled coil</keyword>
<evidence type="ECO:0000256" key="5">
    <source>
        <dbReference type="SAM" id="Coils"/>
    </source>
</evidence>
<name>A0A2I4DC16_AUSLI</name>
<dbReference type="Gene3D" id="1.10.8.270">
    <property type="entry name" value="putative rabgap domain of human tbc1 domain family member 14 like domains"/>
    <property type="match status" value="1"/>
</dbReference>
<proteinExistence type="inferred from homology"/>
<protein>
    <submittedName>
        <fullName evidence="10">Small G protein signaling modulator 1</fullName>
    </submittedName>
</protein>
<feature type="compositionally biased region" description="Polar residues" evidence="6">
    <location>
        <begin position="734"/>
        <end position="747"/>
    </location>
</feature>
<dbReference type="Pfam" id="PF02759">
    <property type="entry name" value="RUN"/>
    <property type="match status" value="1"/>
</dbReference>
<dbReference type="InterPro" id="IPR037745">
    <property type="entry name" value="SGSM1/2"/>
</dbReference>
<comment type="subcellular location">
    <subcellularLocation>
        <location evidence="1">Cytoplasm</location>
    </subcellularLocation>
</comment>
<dbReference type="Pfam" id="PF12068">
    <property type="entry name" value="PH_RBD"/>
    <property type="match status" value="1"/>
</dbReference>
<dbReference type="GeneID" id="106536969"/>
<feature type="domain" description="Rab-GAP TBC" evidence="7">
    <location>
        <begin position="1065"/>
        <end position="1226"/>
    </location>
</feature>
<dbReference type="InterPro" id="IPR037213">
    <property type="entry name" value="Run_dom_sf"/>
</dbReference>
<keyword evidence="2" id="KW-0343">GTPase activation</keyword>
<dbReference type="STRING" id="52670.A0A2I4DC16"/>
<feature type="domain" description="RUN" evidence="8">
    <location>
        <begin position="71"/>
        <end position="225"/>
    </location>
</feature>
<dbReference type="OrthoDB" id="10264062at2759"/>
<feature type="compositionally biased region" description="Polar residues" evidence="6">
    <location>
        <begin position="718"/>
        <end position="727"/>
    </location>
</feature>
<dbReference type="FunFam" id="1.10.472.80:FF:000004">
    <property type="entry name" value="Small G protein signaling modulator 1"/>
    <property type="match status" value="1"/>
</dbReference>
<comment type="similarity">
    <text evidence="4">Belongs to the RUTBC family.</text>
</comment>
<dbReference type="RefSeq" id="XP_013889786.1">
    <property type="nucleotide sequence ID" value="XM_014034332.1"/>
</dbReference>
<dbReference type="Pfam" id="PF00566">
    <property type="entry name" value="RabGAP-TBC"/>
    <property type="match status" value="1"/>
</dbReference>
<dbReference type="SUPFAM" id="SSF140741">
    <property type="entry name" value="RUN domain-like"/>
    <property type="match status" value="1"/>
</dbReference>
<feature type="region of interest" description="Disordered" evidence="6">
    <location>
        <begin position="242"/>
        <end position="267"/>
    </location>
</feature>
<dbReference type="FunFam" id="1.20.58.900:FF:000002">
    <property type="entry name" value="small G protein signaling modulator 1"/>
    <property type="match status" value="1"/>
</dbReference>
<feature type="compositionally biased region" description="Low complexity" evidence="6">
    <location>
        <begin position="671"/>
        <end position="704"/>
    </location>
</feature>
<dbReference type="CDD" id="cd15784">
    <property type="entry name" value="PH_RUTBC"/>
    <property type="match status" value="1"/>
</dbReference>
<dbReference type="Gene3D" id="1.10.472.80">
    <property type="entry name" value="Ypt/Rab-GAP domain of gyp1p, domain 3"/>
    <property type="match status" value="1"/>
</dbReference>
<dbReference type="GO" id="GO:0005096">
    <property type="term" value="F:GTPase activator activity"/>
    <property type="evidence" value="ECO:0007669"/>
    <property type="project" value="UniProtKB-KW"/>
</dbReference>
<evidence type="ECO:0000256" key="6">
    <source>
        <dbReference type="SAM" id="MobiDB-lite"/>
    </source>
</evidence>
<evidence type="ECO:0000256" key="2">
    <source>
        <dbReference type="ARBA" id="ARBA00022468"/>
    </source>
</evidence>
<dbReference type="Gene3D" id="1.20.58.900">
    <property type="match status" value="1"/>
</dbReference>
<feature type="region of interest" description="Disordered" evidence="6">
    <location>
        <begin position="946"/>
        <end position="972"/>
    </location>
</feature>
<dbReference type="PANTHER" id="PTHR22957:SF187">
    <property type="entry name" value="SMALL G PROTEIN SIGNALING MODULATOR 1"/>
    <property type="match status" value="1"/>
</dbReference>
<dbReference type="Gene3D" id="2.30.29.230">
    <property type="match status" value="1"/>
</dbReference>
<dbReference type="InterPro" id="IPR000195">
    <property type="entry name" value="Rab-GAP-TBC_dom"/>
</dbReference>
<accession>A0A2I4DC16</accession>
<feature type="compositionally biased region" description="Acidic residues" evidence="6">
    <location>
        <begin position="705"/>
        <end position="714"/>
    </location>
</feature>
<dbReference type="PANTHER" id="PTHR22957">
    <property type="entry name" value="TBC1 DOMAIN FAMILY MEMBER GTPASE-ACTIVATING PROTEIN"/>
    <property type="match status" value="1"/>
</dbReference>
<dbReference type="KEGG" id="alim:106536969"/>
<dbReference type="Proteomes" id="UP000192220">
    <property type="component" value="Unplaced"/>
</dbReference>
<feature type="region of interest" description="Disordered" evidence="6">
    <location>
        <begin position="665"/>
        <end position="806"/>
    </location>
</feature>
<evidence type="ECO:0000259" key="8">
    <source>
        <dbReference type="PROSITE" id="PS50826"/>
    </source>
</evidence>
<dbReference type="SUPFAM" id="SSF47923">
    <property type="entry name" value="Ypt/Rab-GAP domain of gyp1p"/>
    <property type="match status" value="2"/>
</dbReference>
<dbReference type="InParanoid" id="A0A2I4DC16"/>
<dbReference type="GO" id="GO:0031410">
    <property type="term" value="C:cytoplasmic vesicle"/>
    <property type="evidence" value="ECO:0007669"/>
    <property type="project" value="UniProtKB-ARBA"/>
</dbReference>
<feature type="coiled-coil region" evidence="5">
    <location>
        <begin position="119"/>
        <end position="146"/>
    </location>
</feature>
<organism evidence="9 10">
    <name type="scientific">Austrofundulus limnaeus</name>
    <name type="common">Annual killifish</name>
    <dbReference type="NCBI Taxonomy" id="52670"/>
    <lineage>
        <taxon>Eukaryota</taxon>
        <taxon>Metazoa</taxon>
        <taxon>Chordata</taxon>
        <taxon>Craniata</taxon>
        <taxon>Vertebrata</taxon>
        <taxon>Euteleostomi</taxon>
        <taxon>Actinopterygii</taxon>
        <taxon>Neopterygii</taxon>
        <taxon>Teleostei</taxon>
        <taxon>Neoteleostei</taxon>
        <taxon>Acanthomorphata</taxon>
        <taxon>Ovalentaria</taxon>
        <taxon>Atherinomorphae</taxon>
        <taxon>Cyprinodontiformes</taxon>
        <taxon>Rivulidae</taxon>
        <taxon>Austrofundulus</taxon>
    </lineage>
</organism>
<keyword evidence="9" id="KW-1185">Reference proteome</keyword>
<keyword evidence="3" id="KW-0963">Cytoplasm</keyword>
<feature type="compositionally biased region" description="Polar residues" evidence="6">
    <location>
        <begin position="899"/>
        <end position="911"/>
    </location>
</feature>
<evidence type="ECO:0000256" key="1">
    <source>
        <dbReference type="ARBA" id="ARBA00004496"/>
    </source>
</evidence>
<dbReference type="InterPro" id="IPR004012">
    <property type="entry name" value="Run_dom"/>
</dbReference>
<gene>
    <name evidence="10" type="primary">LOC106536969</name>
</gene>
<dbReference type="InterPro" id="IPR035969">
    <property type="entry name" value="Rab-GAP_TBC_sf"/>
</dbReference>
<evidence type="ECO:0000259" key="7">
    <source>
        <dbReference type="PROSITE" id="PS50086"/>
    </source>
</evidence>
<dbReference type="SMART" id="SM00593">
    <property type="entry name" value="RUN"/>
    <property type="match status" value="1"/>
</dbReference>
<evidence type="ECO:0000313" key="9">
    <source>
        <dbReference type="Proteomes" id="UP000192220"/>
    </source>
</evidence>
<dbReference type="SMART" id="SM00164">
    <property type="entry name" value="TBC"/>
    <property type="match status" value="1"/>
</dbReference>
<reference evidence="10" key="1">
    <citation type="submission" date="2025-08" db="UniProtKB">
        <authorList>
            <consortium name="RefSeq"/>
        </authorList>
    </citation>
    <scope>IDENTIFICATION</scope>
</reference>
<feature type="compositionally biased region" description="Low complexity" evidence="6">
    <location>
        <begin position="483"/>
        <end position="497"/>
    </location>
</feature>
<feature type="region of interest" description="Disordered" evidence="6">
    <location>
        <begin position="892"/>
        <end position="913"/>
    </location>
</feature>
<dbReference type="PROSITE" id="PS50086">
    <property type="entry name" value="TBC_RABGAP"/>
    <property type="match status" value="1"/>
</dbReference>
<dbReference type="InterPro" id="IPR021935">
    <property type="entry name" value="SGSM1/2_RBD"/>
</dbReference>
<sequence>MLQHSSQINTPLLTEAHLGSATYTDCVSPVKSVRVRPGAMGEAETRQKLLRNVKKEVKQIMEEAVTRKFVHADSSHIISFCAVVEACVLHGLKRRIAGLLCSNKVAALFMKVAKSFSPAEELCRKVQELEQLIENSKQNNSSLSNDRSRLSKLPNLPPQALKHLWIRTALMEKLLDRIVLYLVENSSAFYDKGAMLMDPVDGPILASLLVGPCALEYTKVKTADHFWTDPSADELVQRHRIHSGHCRQDSPSRRPALIQKRQSSGSMDDRPLLWAREYVESLHQNSRATLLFGKNNVLVQPKDGMEAIPGYLSLHQTADVMTLKWTPNQLMNGNVGELDSEKSVFWDYAMTIRLEEIVYLHCHQQVNCGGTVVLVSQDGIQRPPLHFPKGGHLLQFLTCLETGLLPHGQLDPPLWNQRGKGKVFPKLRKRSPHSSCDSVSDKEDDEATDYVFRIIFPGHQMEFMPLEMIDQGVNMWQPTPRKSSCSSCSQNDSSDGSLPNGCNHERAPIKLLCDTMKHQIISRAFYGWLAYCRHLSTVRTHLSALVNTVIVDPDVPQDARGGLTVEVWTSFLRDSSAYEEKEIHRLVYFGGVAPSLRKDVWPFLLGHYQFNMSEKCRLEIDEKMRSMYEQTVKEWQGCEVIVRQREREKHAEALARCLSGASVERGPVQRDSTISTDSSLSCSSDQPNVQSQSDSSSSAQVFESVEAESMAEGEETQHSSLGKTTDGPQFVPCESSSPDVSNQNPGSKNPLKTELTAEPSATQQTDKTPEAFGGETTADSESGKSHLLSCESEQKDGKPSVPEEEAVMKKMETNLESEEAAKTQKDKLEEISEAENKEIQTHVVVKAVETNMNVKSAPENTNVLKLETEIHNEYFQAPPLGQTLAFQVSKNRDVEGENTDSQSKTNENAETTVCDFAETKKAAEMPFEKPGSNSPVRQVLNALQSASRGGLSLSHPRQSPDTADSDDSPSALEMEDIPAGITCVTSEDIRARPLMGLAAPPVPLAQREKIASDSFVQDQHLDTACNTSPEVTDLGLSEDEPEMDNVLTEQESTDMGGGKYEESSEEQTYSQETLDMYLINLHRIDKDVRRCDRTYWYFTPENLEKLHNIMCSYVWQHLDIGYVQGMCDLLAPLLVILDDEVMAFSCFTELMKRMNQNFPHGGAMDTHFANMRSLIQILDSELFELMQQNGDYTHFYFCYRWFLLDFKREMVYDDVFSVWETIWAAKRTSSEHFVLFIALALVEMYRDIILENNMDFTDIIKFFNEMAERHNVPQVLMKARDLVHKVQTLIENK</sequence>
<evidence type="ECO:0000313" key="10">
    <source>
        <dbReference type="RefSeq" id="XP_013889786.1"/>
    </source>
</evidence>